<proteinExistence type="predicted"/>
<accession>A0A016VVP3</accession>
<evidence type="ECO:0000313" key="2">
    <source>
        <dbReference type="Proteomes" id="UP000024635"/>
    </source>
</evidence>
<evidence type="ECO:0000313" key="1">
    <source>
        <dbReference type="EMBL" id="EYC31470.1"/>
    </source>
</evidence>
<gene>
    <name evidence="1" type="primary">Acey_s0004.g2170</name>
    <name evidence="1" type="ORF">Y032_0004g2170</name>
</gene>
<protein>
    <submittedName>
        <fullName evidence="1">Uncharacterized protein</fullName>
    </submittedName>
</protein>
<comment type="caution">
    <text evidence="1">The sequence shown here is derived from an EMBL/GenBank/DDBJ whole genome shotgun (WGS) entry which is preliminary data.</text>
</comment>
<dbReference type="EMBL" id="JARK01001340">
    <property type="protein sequence ID" value="EYC31470.1"/>
    <property type="molecule type" value="Genomic_DNA"/>
</dbReference>
<keyword evidence="2" id="KW-1185">Reference proteome</keyword>
<dbReference type="AlphaFoldDB" id="A0A016VVP3"/>
<name>A0A016VVP3_9BILA</name>
<reference evidence="2" key="1">
    <citation type="journal article" date="2015" name="Nat. Genet.">
        <title>The genome and transcriptome of the zoonotic hookworm Ancylostoma ceylanicum identify infection-specific gene families.</title>
        <authorList>
            <person name="Schwarz E.M."/>
            <person name="Hu Y."/>
            <person name="Antoshechkin I."/>
            <person name="Miller M.M."/>
            <person name="Sternberg P.W."/>
            <person name="Aroian R.V."/>
        </authorList>
    </citation>
    <scope>NUCLEOTIDE SEQUENCE</scope>
    <source>
        <strain evidence="2">HY135</strain>
    </source>
</reference>
<dbReference type="OrthoDB" id="5867583at2759"/>
<sequence>MQLFKPGYYRFDILILLTYQMNHFFGVQQLFPIFLNHTPKTVCQVAVCNSCKACSAGESAGNENAIDR</sequence>
<dbReference type="Proteomes" id="UP000024635">
    <property type="component" value="Unassembled WGS sequence"/>
</dbReference>
<dbReference type="STRING" id="53326.A0A016VVP3"/>
<organism evidence="1 2">
    <name type="scientific">Ancylostoma ceylanicum</name>
    <dbReference type="NCBI Taxonomy" id="53326"/>
    <lineage>
        <taxon>Eukaryota</taxon>
        <taxon>Metazoa</taxon>
        <taxon>Ecdysozoa</taxon>
        <taxon>Nematoda</taxon>
        <taxon>Chromadorea</taxon>
        <taxon>Rhabditida</taxon>
        <taxon>Rhabditina</taxon>
        <taxon>Rhabditomorpha</taxon>
        <taxon>Strongyloidea</taxon>
        <taxon>Ancylostomatidae</taxon>
        <taxon>Ancylostomatinae</taxon>
        <taxon>Ancylostoma</taxon>
    </lineage>
</organism>